<dbReference type="Gene3D" id="1.10.10.10">
    <property type="entry name" value="Winged helix-like DNA-binding domain superfamily/Winged helix DNA-binding domain"/>
    <property type="match status" value="1"/>
</dbReference>
<dbReference type="InterPro" id="IPR029016">
    <property type="entry name" value="GAF-like_dom_sf"/>
</dbReference>
<dbReference type="AlphaFoldDB" id="A0A2P8I0E0"/>
<evidence type="ECO:0000313" key="9">
    <source>
        <dbReference type="EMBL" id="PSL51915.1"/>
    </source>
</evidence>
<dbReference type="GO" id="GO:0003677">
    <property type="term" value="F:DNA binding"/>
    <property type="evidence" value="ECO:0007669"/>
    <property type="project" value="UniProtKB-KW"/>
</dbReference>
<evidence type="ECO:0000313" key="10">
    <source>
        <dbReference type="Proteomes" id="UP000241118"/>
    </source>
</evidence>
<proteinExistence type="predicted"/>
<keyword evidence="3" id="KW-0238">DNA-binding</keyword>
<evidence type="ECO:0000259" key="8">
    <source>
        <dbReference type="PROSITE" id="PS51078"/>
    </source>
</evidence>
<name>A0A2P8I0E0_SACCR</name>
<gene>
    <name evidence="9" type="ORF">B0I31_117118</name>
</gene>
<dbReference type="FunFam" id="1.10.10.10:FF:000056">
    <property type="entry name" value="IclR family transcriptional regulator"/>
    <property type="match status" value="1"/>
</dbReference>
<dbReference type="GO" id="GO:0006071">
    <property type="term" value="P:glycerol metabolic process"/>
    <property type="evidence" value="ECO:0007669"/>
    <property type="project" value="UniProtKB-KW"/>
</dbReference>
<dbReference type="InterPro" id="IPR036390">
    <property type="entry name" value="WH_DNA-bd_sf"/>
</dbReference>
<dbReference type="Pfam" id="PF09339">
    <property type="entry name" value="HTH_IclR"/>
    <property type="match status" value="1"/>
</dbReference>
<keyword evidence="2" id="KW-0805">Transcription regulation</keyword>
<dbReference type="SUPFAM" id="SSF46785">
    <property type="entry name" value="Winged helix' DNA-binding domain"/>
    <property type="match status" value="1"/>
</dbReference>
<keyword evidence="1" id="KW-0319">Glycerol metabolism</keyword>
<dbReference type="GO" id="GO:0003700">
    <property type="term" value="F:DNA-binding transcription factor activity"/>
    <property type="evidence" value="ECO:0007669"/>
    <property type="project" value="TreeGrafter"/>
</dbReference>
<evidence type="ECO:0000256" key="5">
    <source>
        <dbReference type="ARBA" id="ARBA00058938"/>
    </source>
</evidence>
<evidence type="ECO:0000256" key="3">
    <source>
        <dbReference type="ARBA" id="ARBA00023125"/>
    </source>
</evidence>
<comment type="function">
    <text evidence="5">May be an activator protein for the gylABX operon.</text>
</comment>
<dbReference type="InterPro" id="IPR014757">
    <property type="entry name" value="Tscrpt_reg_IclR_C"/>
</dbReference>
<evidence type="ECO:0000256" key="2">
    <source>
        <dbReference type="ARBA" id="ARBA00023015"/>
    </source>
</evidence>
<dbReference type="SUPFAM" id="SSF55781">
    <property type="entry name" value="GAF domain-like"/>
    <property type="match status" value="1"/>
</dbReference>
<reference evidence="9 10" key="1">
    <citation type="submission" date="2018-03" db="EMBL/GenBank/DDBJ databases">
        <title>Genomic Encyclopedia of Type Strains, Phase III (KMG-III): the genomes of soil and plant-associated and newly described type strains.</title>
        <authorList>
            <person name="Whitman W."/>
        </authorList>
    </citation>
    <scope>NUCLEOTIDE SEQUENCE [LARGE SCALE GENOMIC DNA]</scope>
    <source>
        <strain evidence="9 10">CGMCC 4.7097</strain>
    </source>
</reference>
<dbReference type="SMART" id="SM00346">
    <property type="entry name" value="HTH_ICLR"/>
    <property type="match status" value="1"/>
</dbReference>
<dbReference type="OrthoDB" id="8479143at2"/>
<dbReference type="InterPro" id="IPR050707">
    <property type="entry name" value="HTH_MetabolicPath_Reg"/>
</dbReference>
<organism evidence="9 10">
    <name type="scientific">Saccharothrix carnea</name>
    <dbReference type="NCBI Taxonomy" id="1280637"/>
    <lineage>
        <taxon>Bacteria</taxon>
        <taxon>Bacillati</taxon>
        <taxon>Actinomycetota</taxon>
        <taxon>Actinomycetes</taxon>
        <taxon>Pseudonocardiales</taxon>
        <taxon>Pseudonocardiaceae</taxon>
        <taxon>Saccharothrix</taxon>
    </lineage>
</organism>
<sequence length="267" mass="28839">MCEDADVTDAPSSPPRSGAQAVERALGVLRCVEVDDHGVSITELAQRTGLTVSTTHRLTRTLTEADLLIQDPRTERYQLGPALVVLGRKAEQRLGYRQTLPLLEELAAVTGESINLGIRSGNEVRVVLDVVSPQPLRFSQEPGSRVPVHVSAMGKCLLANSGDIDDEINRLGDLVRATHRTITDRDQLRRELELVRERGWALNDEERNPGVRAIAAPVLQPGGGLVGAVAIQGPTVRITDNRLPELAALLGETTHRIAPLLVAPSGH</sequence>
<dbReference type="PANTHER" id="PTHR30136:SF24">
    <property type="entry name" value="HTH-TYPE TRANSCRIPTIONAL REPRESSOR ALLR"/>
    <property type="match status" value="1"/>
</dbReference>
<dbReference type="Proteomes" id="UP000241118">
    <property type="component" value="Unassembled WGS sequence"/>
</dbReference>
<evidence type="ECO:0000256" key="6">
    <source>
        <dbReference type="ARBA" id="ARBA00070406"/>
    </source>
</evidence>
<evidence type="ECO:0000256" key="4">
    <source>
        <dbReference type="ARBA" id="ARBA00023163"/>
    </source>
</evidence>
<keyword evidence="10" id="KW-1185">Reference proteome</keyword>
<dbReference type="PROSITE" id="PS51077">
    <property type="entry name" value="HTH_ICLR"/>
    <property type="match status" value="1"/>
</dbReference>
<dbReference type="PROSITE" id="PS51078">
    <property type="entry name" value="ICLR_ED"/>
    <property type="match status" value="1"/>
</dbReference>
<dbReference type="GO" id="GO:0045892">
    <property type="term" value="P:negative regulation of DNA-templated transcription"/>
    <property type="evidence" value="ECO:0007669"/>
    <property type="project" value="TreeGrafter"/>
</dbReference>
<feature type="domain" description="HTH iclR-type" evidence="7">
    <location>
        <begin position="19"/>
        <end position="81"/>
    </location>
</feature>
<evidence type="ECO:0000259" key="7">
    <source>
        <dbReference type="PROSITE" id="PS51077"/>
    </source>
</evidence>
<dbReference type="InterPro" id="IPR005471">
    <property type="entry name" value="Tscrpt_reg_IclR_N"/>
</dbReference>
<accession>A0A2P8I0E0</accession>
<dbReference type="Gene3D" id="3.30.450.40">
    <property type="match status" value="1"/>
</dbReference>
<evidence type="ECO:0000256" key="1">
    <source>
        <dbReference type="ARBA" id="ARBA00022798"/>
    </source>
</evidence>
<dbReference type="EMBL" id="PYAX01000017">
    <property type="protein sequence ID" value="PSL51915.1"/>
    <property type="molecule type" value="Genomic_DNA"/>
</dbReference>
<dbReference type="InterPro" id="IPR036388">
    <property type="entry name" value="WH-like_DNA-bd_sf"/>
</dbReference>
<protein>
    <recommendedName>
        <fullName evidence="6">Glycerol operon regulatory protein</fullName>
    </recommendedName>
</protein>
<dbReference type="PANTHER" id="PTHR30136">
    <property type="entry name" value="HELIX-TURN-HELIX TRANSCRIPTIONAL REGULATOR, ICLR FAMILY"/>
    <property type="match status" value="1"/>
</dbReference>
<comment type="caution">
    <text evidence="9">The sequence shown here is derived from an EMBL/GenBank/DDBJ whole genome shotgun (WGS) entry which is preliminary data.</text>
</comment>
<dbReference type="Pfam" id="PF01614">
    <property type="entry name" value="IclR_C"/>
    <property type="match status" value="1"/>
</dbReference>
<keyword evidence="4" id="KW-0804">Transcription</keyword>
<feature type="domain" description="IclR-ED" evidence="8">
    <location>
        <begin position="82"/>
        <end position="263"/>
    </location>
</feature>